<dbReference type="EMBL" id="JAKMXF010000024">
    <property type="protein sequence ID" value="KAI6660771.1"/>
    <property type="molecule type" value="Genomic_DNA"/>
</dbReference>
<keyword evidence="1" id="KW-1133">Transmembrane helix</keyword>
<feature type="transmembrane region" description="Helical" evidence="1">
    <location>
        <begin position="12"/>
        <end position="37"/>
    </location>
</feature>
<protein>
    <submittedName>
        <fullName evidence="2">Uncharacterized protein</fullName>
    </submittedName>
</protein>
<organism evidence="2 3">
    <name type="scientific">Oopsacas minuta</name>
    <dbReference type="NCBI Taxonomy" id="111878"/>
    <lineage>
        <taxon>Eukaryota</taxon>
        <taxon>Metazoa</taxon>
        <taxon>Porifera</taxon>
        <taxon>Hexactinellida</taxon>
        <taxon>Hexasterophora</taxon>
        <taxon>Lyssacinosida</taxon>
        <taxon>Leucopsacidae</taxon>
        <taxon>Oopsacas</taxon>
    </lineage>
</organism>
<sequence length="148" mass="16166">MTELRGSMKLRISILVTSLLLAIGALVTVALSVVLYALDFSSIGKYVLAISVLLSLTVMSFCWIYLYLSGRTQSFSIGYPFVLNEISIDTQQNVEADKDISTPGGDEFPPKYDTLPALVSTELPSYNQFCVNSPVKTDESANIIIPNC</sequence>
<evidence type="ECO:0000313" key="2">
    <source>
        <dbReference type="EMBL" id="KAI6660771.1"/>
    </source>
</evidence>
<evidence type="ECO:0000256" key="1">
    <source>
        <dbReference type="SAM" id="Phobius"/>
    </source>
</evidence>
<evidence type="ECO:0000313" key="3">
    <source>
        <dbReference type="Proteomes" id="UP001165289"/>
    </source>
</evidence>
<keyword evidence="1" id="KW-0812">Transmembrane</keyword>
<dbReference type="AlphaFoldDB" id="A0AAV7KH71"/>
<reference evidence="2 3" key="1">
    <citation type="journal article" date="2023" name="BMC Biol.">
        <title>The compact genome of the sponge Oopsacas minuta (Hexactinellida) is lacking key metazoan core genes.</title>
        <authorList>
            <person name="Santini S."/>
            <person name="Schenkelaars Q."/>
            <person name="Jourda C."/>
            <person name="Duchesne M."/>
            <person name="Belahbib H."/>
            <person name="Rocher C."/>
            <person name="Selva M."/>
            <person name="Riesgo A."/>
            <person name="Vervoort M."/>
            <person name="Leys S.P."/>
            <person name="Kodjabachian L."/>
            <person name="Le Bivic A."/>
            <person name="Borchiellini C."/>
            <person name="Claverie J.M."/>
            <person name="Renard E."/>
        </authorList>
    </citation>
    <scope>NUCLEOTIDE SEQUENCE [LARGE SCALE GENOMIC DNA]</scope>
    <source>
        <strain evidence="2">SPO-2</strain>
    </source>
</reference>
<gene>
    <name evidence="2" type="ORF">LOD99_10219</name>
</gene>
<name>A0AAV7KH71_9METZ</name>
<proteinExistence type="predicted"/>
<accession>A0AAV7KH71</accession>
<dbReference type="Proteomes" id="UP001165289">
    <property type="component" value="Unassembled WGS sequence"/>
</dbReference>
<keyword evidence="3" id="KW-1185">Reference proteome</keyword>
<feature type="transmembrane region" description="Helical" evidence="1">
    <location>
        <begin position="43"/>
        <end position="68"/>
    </location>
</feature>
<keyword evidence="1" id="KW-0472">Membrane</keyword>
<comment type="caution">
    <text evidence="2">The sequence shown here is derived from an EMBL/GenBank/DDBJ whole genome shotgun (WGS) entry which is preliminary data.</text>
</comment>